<evidence type="ECO:0008006" key="3">
    <source>
        <dbReference type="Google" id="ProtNLM"/>
    </source>
</evidence>
<name>A0A9P8LGF3_9PEZI</name>
<dbReference type="Gene3D" id="3.40.50.150">
    <property type="entry name" value="Vaccinia Virus protein VP39"/>
    <property type="match status" value="1"/>
</dbReference>
<gene>
    <name evidence="1" type="ORF">GP486_001578</name>
</gene>
<evidence type="ECO:0000313" key="1">
    <source>
        <dbReference type="EMBL" id="KAH0565026.1"/>
    </source>
</evidence>
<proteinExistence type="predicted"/>
<protein>
    <recommendedName>
        <fullName evidence="3">Methyltransferase domain-containing protein</fullName>
    </recommendedName>
</protein>
<dbReference type="InterPro" id="IPR029063">
    <property type="entry name" value="SAM-dependent_MTases_sf"/>
</dbReference>
<accession>A0A9P8LGF3</accession>
<sequence length="168" mass="18987">MHTAIARETMLDPRFTDSRIGIHRALKPGGYIELTDHDLYPVCIDDTLKPDSPLLSFCDHMVAAGGKMGLDFLVPRDFKNILQDAGYENVTEVTKVCPLNTWPKDQRLKQIGLFQREQALDGLSGIGMGLFTRGLGWSPEEVELFNIEVSSTYHWYSTLIEAEDPWTK</sequence>
<keyword evidence="2" id="KW-1185">Reference proteome</keyword>
<organism evidence="1 2">
    <name type="scientific">Trichoglossum hirsutum</name>
    <dbReference type="NCBI Taxonomy" id="265104"/>
    <lineage>
        <taxon>Eukaryota</taxon>
        <taxon>Fungi</taxon>
        <taxon>Dikarya</taxon>
        <taxon>Ascomycota</taxon>
        <taxon>Pezizomycotina</taxon>
        <taxon>Geoglossomycetes</taxon>
        <taxon>Geoglossales</taxon>
        <taxon>Geoglossaceae</taxon>
        <taxon>Trichoglossum</taxon>
    </lineage>
</organism>
<evidence type="ECO:0000313" key="2">
    <source>
        <dbReference type="Proteomes" id="UP000750711"/>
    </source>
</evidence>
<dbReference type="SUPFAM" id="SSF53335">
    <property type="entry name" value="S-adenosyl-L-methionine-dependent methyltransferases"/>
    <property type="match status" value="1"/>
</dbReference>
<comment type="caution">
    <text evidence="1">The sequence shown here is derived from an EMBL/GenBank/DDBJ whole genome shotgun (WGS) entry which is preliminary data.</text>
</comment>
<reference evidence="1" key="1">
    <citation type="submission" date="2021-03" db="EMBL/GenBank/DDBJ databases">
        <title>Comparative genomics and phylogenomic investigation of the class Geoglossomycetes provide insights into ecological specialization and systematics.</title>
        <authorList>
            <person name="Melie T."/>
            <person name="Pirro S."/>
            <person name="Miller A.N."/>
            <person name="Quandt A."/>
        </authorList>
    </citation>
    <scope>NUCLEOTIDE SEQUENCE</scope>
    <source>
        <strain evidence="1">CAQ_001_2017</strain>
    </source>
</reference>
<dbReference type="EMBL" id="JAGHQM010000146">
    <property type="protein sequence ID" value="KAH0565026.1"/>
    <property type="molecule type" value="Genomic_DNA"/>
</dbReference>
<dbReference type="Proteomes" id="UP000750711">
    <property type="component" value="Unassembled WGS sequence"/>
</dbReference>
<dbReference type="AlphaFoldDB" id="A0A9P8LGF3"/>